<evidence type="ECO:0000313" key="2">
    <source>
        <dbReference type="Proteomes" id="UP000824890"/>
    </source>
</evidence>
<name>A0ABQ7XRL0_BRANA</name>
<sequence>MLYDQFVFFKLRIRCPQRKYESHLFKWKDEAILDEVSTVEAKVLDLVHDFQSLSKSVTEQIDSHKTWLQELEVEMMSKLNEHMSKVAQSMDEATRQFKEDMHATLNSNTNTTLLSNNGPVHNFASAVGIVLAIACLYWKLL</sequence>
<organism evidence="1 2">
    <name type="scientific">Brassica napus</name>
    <name type="common">Rape</name>
    <dbReference type="NCBI Taxonomy" id="3708"/>
    <lineage>
        <taxon>Eukaryota</taxon>
        <taxon>Viridiplantae</taxon>
        <taxon>Streptophyta</taxon>
        <taxon>Embryophyta</taxon>
        <taxon>Tracheophyta</taxon>
        <taxon>Spermatophyta</taxon>
        <taxon>Magnoliopsida</taxon>
        <taxon>eudicotyledons</taxon>
        <taxon>Gunneridae</taxon>
        <taxon>Pentapetalae</taxon>
        <taxon>rosids</taxon>
        <taxon>malvids</taxon>
        <taxon>Brassicales</taxon>
        <taxon>Brassicaceae</taxon>
        <taxon>Brassiceae</taxon>
        <taxon>Brassica</taxon>
    </lineage>
</organism>
<evidence type="ECO:0008006" key="3">
    <source>
        <dbReference type="Google" id="ProtNLM"/>
    </source>
</evidence>
<comment type="caution">
    <text evidence="1">The sequence shown here is derived from an EMBL/GenBank/DDBJ whole genome shotgun (WGS) entry which is preliminary data.</text>
</comment>
<protein>
    <recommendedName>
        <fullName evidence="3">t-SNARE coiled-coil homology domain-containing protein</fullName>
    </recommendedName>
</protein>
<accession>A0ABQ7XRL0</accession>
<keyword evidence="2" id="KW-1185">Reference proteome</keyword>
<proteinExistence type="predicted"/>
<evidence type="ECO:0000313" key="1">
    <source>
        <dbReference type="EMBL" id="KAH0857696.1"/>
    </source>
</evidence>
<gene>
    <name evidence="1" type="ORF">HID58_085957</name>
</gene>
<dbReference type="EMBL" id="JAGKQM010000019">
    <property type="protein sequence ID" value="KAH0857696.1"/>
    <property type="molecule type" value="Genomic_DNA"/>
</dbReference>
<reference evidence="1 2" key="1">
    <citation type="submission" date="2021-05" db="EMBL/GenBank/DDBJ databases">
        <title>Genome Assembly of Synthetic Allotetraploid Brassica napus Reveals Homoeologous Exchanges between Subgenomes.</title>
        <authorList>
            <person name="Davis J.T."/>
        </authorList>
    </citation>
    <scope>NUCLEOTIDE SEQUENCE [LARGE SCALE GENOMIC DNA]</scope>
    <source>
        <strain evidence="2">cv. Da-Ae</strain>
        <tissue evidence="1">Seedling</tissue>
    </source>
</reference>
<dbReference type="Proteomes" id="UP000824890">
    <property type="component" value="Unassembled WGS sequence"/>
</dbReference>